<keyword evidence="2" id="KW-1185">Reference proteome</keyword>
<proteinExistence type="predicted"/>
<dbReference type="Proteomes" id="UP001432027">
    <property type="component" value="Unassembled WGS sequence"/>
</dbReference>
<feature type="non-terminal residue" evidence="1">
    <location>
        <position position="67"/>
    </location>
</feature>
<organism evidence="1 2">
    <name type="scientific">Pristionchus entomophagus</name>
    <dbReference type="NCBI Taxonomy" id="358040"/>
    <lineage>
        <taxon>Eukaryota</taxon>
        <taxon>Metazoa</taxon>
        <taxon>Ecdysozoa</taxon>
        <taxon>Nematoda</taxon>
        <taxon>Chromadorea</taxon>
        <taxon>Rhabditida</taxon>
        <taxon>Rhabditina</taxon>
        <taxon>Diplogasteromorpha</taxon>
        <taxon>Diplogasteroidea</taxon>
        <taxon>Neodiplogasteridae</taxon>
        <taxon>Pristionchus</taxon>
    </lineage>
</organism>
<dbReference type="AlphaFoldDB" id="A0AAV5TP36"/>
<evidence type="ECO:0000313" key="2">
    <source>
        <dbReference type="Proteomes" id="UP001432027"/>
    </source>
</evidence>
<reference evidence="1" key="1">
    <citation type="submission" date="2023-10" db="EMBL/GenBank/DDBJ databases">
        <title>Genome assembly of Pristionchus species.</title>
        <authorList>
            <person name="Yoshida K."/>
            <person name="Sommer R.J."/>
        </authorList>
    </citation>
    <scope>NUCLEOTIDE SEQUENCE</scope>
    <source>
        <strain evidence="1">RS0144</strain>
    </source>
</reference>
<dbReference type="EMBL" id="BTSX01000004">
    <property type="protein sequence ID" value="GMS96193.1"/>
    <property type="molecule type" value="Genomic_DNA"/>
</dbReference>
<evidence type="ECO:0000313" key="1">
    <source>
        <dbReference type="EMBL" id="GMS96193.1"/>
    </source>
</evidence>
<comment type="caution">
    <text evidence="1">The sequence shown here is derived from an EMBL/GenBank/DDBJ whole genome shotgun (WGS) entry which is preliminary data.</text>
</comment>
<feature type="non-terminal residue" evidence="1">
    <location>
        <position position="1"/>
    </location>
</feature>
<name>A0AAV5TP36_9BILA</name>
<accession>A0AAV5TP36</accession>
<sequence>SLGRMATTVDDDTTKQEVFVEKSCRAITESEKRRQMIRQKGGIQTRRQKLAVWMGAGQVLAFIALCM</sequence>
<gene>
    <name evidence="1" type="ORF">PENTCL1PPCAC_18368</name>
</gene>
<protein>
    <submittedName>
        <fullName evidence="1">Uncharacterized protein</fullName>
    </submittedName>
</protein>